<dbReference type="Pfam" id="PF18734">
    <property type="entry name" value="HEPN_AbiU2"/>
    <property type="match status" value="1"/>
</dbReference>
<feature type="domain" description="HEPN AbiU2-like" evidence="1">
    <location>
        <begin position="237"/>
        <end position="443"/>
    </location>
</feature>
<evidence type="ECO:0000313" key="2">
    <source>
        <dbReference type="EMBL" id="NYH26249.1"/>
    </source>
</evidence>
<protein>
    <recommendedName>
        <fullName evidence="1">HEPN AbiU2-like domain-containing protein</fullName>
    </recommendedName>
</protein>
<gene>
    <name evidence="2" type="ORF">GGD40_005820</name>
</gene>
<evidence type="ECO:0000259" key="1">
    <source>
        <dbReference type="Pfam" id="PF18734"/>
    </source>
</evidence>
<dbReference type="RefSeq" id="WP_257030613.1">
    <property type="nucleotide sequence ID" value="NZ_JACCAS010000002.1"/>
</dbReference>
<dbReference type="AlphaFoldDB" id="A0A7Y9WSC5"/>
<accession>A0A7Y9WSC5</accession>
<dbReference type="InterPro" id="IPR040704">
    <property type="entry name" value="HEPN_AbiU2"/>
</dbReference>
<reference evidence="2 3" key="1">
    <citation type="submission" date="2020-07" db="EMBL/GenBank/DDBJ databases">
        <title>Exploring microbial biodiversity for novel pathways involved in the catabolism of aromatic compounds derived from lignin.</title>
        <authorList>
            <person name="Elkins J."/>
        </authorList>
    </citation>
    <scope>NUCLEOTIDE SEQUENCE [LARGE SCALE GENOMIC DNA]</scope>
    <source>
        <strain evidence="2 3">H2C3C</strain>
    </source>
</reference>
<evidence type="ECO:0000313" key="3">
    <source>
        <dbReference type="Proteomes" id="UP000540929"/>
    </source>
</evidence>
<name>A0A7Y9WSC5_9BURK</name>
<keyword evidence="3" id="KW-1185">Reference proteome</keyword>
<organism evidence="2 3">
    <name type="scientific">Paraburkholderia bryophila</name>
    <dbReference type="NCBI Taxonomy" id="420952"/>
    <lineage>
        <taxon>Bacteria</taxon>
        <taxon>Pseudomonadati</taxon>
        <taxon>Pseudomonadota</taxon>
        <taxon>Betaproteobacteria</taxon>
        <taxon>Burkholderiales</taxon>
        <taxon>Burkholderiaceae</taxon>
        <taxon>Paraburkholderia</taxon>
    </lineage>
</organism>
<sequence length="472" mass="53542">MNVLFFLNNRVEFIRKFYETGSMPFREIIRKIEAEEDPFVPPYSEHSEPAYMDEWNAATASLGVLGRNCVSMLSESLKLYFKTWEHQLGLSCVETHAKAFRQGFVNGYRVSFGDTLALKWDTCPADFAILEQIVLARNADQHSGSITSMRATHSESDREKHPKLFFADEAEKALMRDRDGAQSWWMDPTVHVSSEGLEIANQQVEKLAEWLDIEIASRPELHAEIRKIQVKAKLGLLKEKVEAAEPEAVMAVTFHEVWKPMAYDEDLHKRMGLSYAAHAFFVVRSALRREMLLALMRLWDNDRKGRAIGMESIAKTLSDQQVFTALVVSRAEGTGLSSGFVVDRMRETLDAKSKKAVELISKYAPGGKHRGVLEKLRTLRNEYLAHKQTTPTNATGADASDNEIETFYQDNLEIVQLLLSSVLGRYFDLAEAADVYRHHSKYFWAAARGERTEGHPNYWTPPDADEGSPVST</sequence>
<dbReference type="EMBL" id="JACCAS010000002">
    <property type="protein sequence ID" value="NYH26249.1"/>
    <property type="molecule type" value="Genomic_DNA"/>
</dbReference>
<dbReference type="Proteomes" id="UP000540929">
    <property type="component" value="Unassembled WGS sequence"/>
</dbReference>
<proteinExistence type="predicted"/>
<comment type="caution">
    <text evidence="2">The sequence shown here is derived from an EMBL/GenBank/DDBJ whole genome shotgun (WGS) entry which is preliminary data.</text>
</comment>